<dbReference type="EC" id="3.2.2.9" evidence="2"/>
<dbReference type="Proteomes" id="UP000182737">
    <property type="component" value="Unassembled WGS sequence"/>
</dbReference>
<dbReference type="GO" id="GO:0009164">
    <property type="term" value="P:nucleoside catabolic process"/>
    <property type="evidence" value="ECO:0007669"/>
    <property type="project" value="InterPro"/>
</dbReference>
<dbReference type="GO" id="GO:0005829">
    <property type="term" value="C:cytosol"/>
    <property type="evidence" value="ECO:0007669"/>
    <property type="project" value="TreeGrafter"/>
</dbReference>
<keyword evidence="4" id="KW-0378">Hydrolase</keyword>
<sequence>MIGIIGAMDSEVDTLFARMTAKEKINLNHLTFYKGKLYDKDVVIVKCGIGKVNAALCTQLLILNFKVSKIINTGIAGATGTGLKIYDFVVSTEAVYHDFDVQFFGYKPGQVPGMPEAFVADPSLVEAAAAAFEQTDFSAKLKLSKGRIASGDQFISGNEKKSYIISTFHPQCVEMEGCAIAQTCYANNVPFVIIRCMSDTADDSVKETYSEETASRLSSTFLLEVIKEIGE</sequence>
<name>A0A1I3IAB3_9SPIR</name>
<evidence type="ECO:0000313" key="7">
    <source>
        <dbReference type="EMBL" id="SFI44918.1"/>
    </source>
</evidence>
<evidence type="ECO:0000256" key="3">
    <source>
        <dbReference type="ARBA" id="ARBA00022605"/>
    </source>
</evidence>
<protein>
    <recommendedName>
        <fullName evidence="2">adenosylhomocysteine nucleosidase</fullName>
        <ecNumber evidence="2">3.2.2.9</ecNumber>
    </recommendedName>
</protein>
<evidence type="ECO:0000256" key="2">
    <source>
        <dbReference type="ARBA" id="ARBA00011974"/>
    </source>
</evidence>
<dbReference type="Pfam" id="PF01048">
    <property type="entry name" value="PNP_UDP_1"/>
    <property type="match status" value="1"/>
</dbReference>
<dbReference type="GO" id="GO:0019284">
    <property type="term" value="P:L-methionine salvage from S-adenosylmethionine"/>
    <property type="evidence" value="ECO:0007669"/>
    <property type="project" value="TreeGrafter"/>
</dbReference>
<dbReference type="GO" id="GO:0019509">
    <property type="term" value="P:L-methionine salvage from methylthioadenosine"/>
    <property type="evidence" value="ECO:0007669"/>
    <property type="project" value="UniProtKB-UniPathway"/>
</dbReference>
<dbReference type="InterPro" id="IPR000845">
    <property type="entry name" value="Nucleoside_phosphorylase_d"/>
</dbReference>
<dbReference type="OrthoDB" id="9792278at2"/>
<feature type="domain" description="Nucleoside phosphorylase" evidence="6">
    <location>
        <begin position="2"/>
        <end position="212"/>
    </location>
</feature>
<dbReference type="SUPFAM" id="SSF53167">
    <property type="entry name" value="Purine and uridine phosphorylases"/>
    <property type="match status" value="1"/>
</dbReference>
<dbReference type="GO" id="GO:0008782">
    <property type="term" value="F:adenosylhomocysteine nucleosidase activity"/>
    <property type="evidence" value="ECO:0007669"/>
    <property type="project" value="UniProtKB-EC"/>
</dbReference>
<dbReference type="CDD" id="cd09008">
    <property type="entry name" value="MTAN"/>
    <property type="match status" value="1"/>
</dbReference>
<keyword evidence="3" id="KW-0028">Amino-acid biosynthesis</keyword>
<keyword evidence="5" id="KW-0486">Methionine biosynthesis</keyword>
<dbReference type="GO" id="GO:0008930">
    <property type="term" value="F:methylthioadenosine nucleosidase activity"/>
    <property type="evidence" value="ECO:0007669"/>
    <property type="project" value="InterPro"/>
</dbReference>
<reference evidence="8" key="1">
    <citation type="submission" date="2016-10" db="EMBL/GenBank/DDBJ databases">
        <authorList>
            <person name="Varghese N."/>
            <person name="Submissions S."/>
        </authorList>
    </citation>
    <scope>NUCLEOTIDE SEQUENCE [LARGE SCALE GENOMIC DNA]</scope>
    <source>
        <strain evidence="8">XBD1002</strain>
    </source>
</reference>
<dbReference type="PANTHER" id="PTHR46832:SF1">
    <property type="entry name" value="5'-METHYLTHIOADENOSINE_S-ADENOSYLHOMOCYSTEINE NUCLEOSIDASE"/>
    <property type="match status" value="1"/>
</dbReference>
<dbReference type="InterPro" id="IPR035994">
    <property type="entry name" value="Nucleoside_phosphorylase_sf"/>
</dbReference>
<evidence type="ECO:0000256" key="5">
    <source>
        <dbReference type="ARBA" id="ARBA00023167"/>
    </source>
</evidence>
<evidence type="ECO:0000256" key="1">
    <source>
        <dbReference type="ARBA" id="ARBA00004945"/>
    </source>
</evidence>
<dbReference type="RefSeq" id="WP_074930054.1">
    <property type="nucleotide sequence ID" value="NZ_FORI01000001.1"/>
</dbReference>
<comment type="pathway">
    <text evidence="1">Amino-acid biosynthesis; L-methionine biosynthesis via salvage pathway; S-methyl-5-thio-alpha-D-ribose 1-phosphate from S-methyl-5'-thioadenosine (hydrolase route): step 1/2.</text>
</comment>
<accession>A0A1I3IAB3</accession>
<evidence type="ECO:0000313" key="8">
    <source>
        <dbReference type="Proteomes" id="UP000182737"/>
    </source>
</evidence>
<dbReference type="EMBL" id="FORI01000001">
    <property type="protein sequence ID" value="SFI44918.1"/>
    <property type="molecule type" value="Genomic_DNA"/>
</dbReference>
<evidence type="ECO:0000256" key="4">
    <source>
        <dbReference type="ARBA" id="ARBA00022801"/>
    </source>
</evidence>
<dbReference type="Gene3D" id="3.40.50.1580">
    <property type="entry name" value="Nucleoside phosphorylase domain"/>
    <property type="match status" value="1"/>
</dbReference>
<dbReference type="NCBIfam" id="TIGR01704">
    <property type="entry name" value="MTA_SAH-Nsdase"/>
    <property type="match status" value="1"/>
</dbReference>
<dbReference type="AlphaFoldDB" id="A0A1I3IAB3"/>
<gene>
    <name evidence="7" type="ORF">SAMN04487775_101447</name>
</gene>
<evidence type="ECO:0000259" key="6">
    <source>
        <dbReference type="Pfam" id="PF01048"/>
    </source>
</evidence>
<proteinExistence type="predicted"/>
<dbReference type="PANTHER" id="PTHR46832">
    <property type="entry name" value="5'-METHYLTHIOADENOSINE/S-ADENOSYLHOMOCYSTEINE NUCLEOSIDASE"/>
    <property type="match status" value="1"/>
</dbReference>
<dbReference type="NCBIfam" id="NF004079">
    <property type="entry name" value="PRK05584.1"/>
    <property type="match status" value="1"/>
</dbReference>
<dbReference type="InterPro" id="IPR010049">
    <property type="entry name" value="MTA_SAH_Nsdase"/>
</dbReference>
<keyword evidence="8" id="KW-1185">Reference proteome</keyword>
<organism evidence="7 8">
    <name type="scientific">Treponema bryantii</name>
    <dbReference type="NCBI Taxonomy" id="163"/>
    <lineage>
        <taxon>Bacteria</taxon>
        <taxon>Pseudomonadati</taxon>
        <taxon>Spirochaetota</taxon>
        <taxon>Spirochaetia</taxon>
        <taxon>Spirochaetales</taxon>
        <taxon>Treponemataceae</taxon>
        <taxon>Treponema</taxon>
    </lineage>
</organism>
<dbReference type="UniPathway" id="UPA00904">
    <property type="reaction ID" value="UER00871"/>
</dbReference>